<comment type="caution">
    <text evidence="3">The sequence shown here is derived from an EMBL/GenBank/DDBJ whole genome shotgun (WGS) entry which is preliminary data.</text>
</comment>
<feature type="domain" description="Pyridoxamine 5'-phosphate oxidase N-terminal" evidence="2">
    <location>
        <begin position="79"/>
        <end position="193"/>
    </location>
</feature>
<name>A0ABQ3R3P1_STRRR</name>
<proteinExistence type="predicted"/>
<dbReference type="Gene3D" id="2.30.110.10">
    <property type="entry name" value="Electron Transport, Fmn-binding Protein, Chain A"/>
    <property type="match status" value="1"/>
</dbReference>
<accession>A0ABQ3R3P1</accession>
<dbReference type="SUPFAM" id="SSF50475">
    <property type="entry name" value="FMN-binding split barrel"/>
    <property type="match status" value="1"/>
</dbReference>
<feature type="region of interest" description="Disordered" evidence="1">
    <location>
        <begin position="1"/>
        <end position="61"/>
    </location>
</feature>
<dbReference type="InterPro" id="IPR011576">
    <property type="entry name" value="Pyridox_Oxase_N"/>
</dbReference>
<dbReference type="EMBL" id="BNEA01000001">
    <property type="protein sequence ID" value="GHI50476.1"/>
    <property type="molecule type" value="Genomic_DNA"/>
</dbReference>
<evidence type="ECO:0000259" key="2">
    <source>
        <dbReference type="Pfam" id="PF01243"/>
    </source>
</evidence>
<sequence>MCAGDPPGPRAVCGGGDAQGPRAVCGGGGLPGPRTYARGRRRARTRASGTGGRGPVASPGMTIDERVRTPARRKSDLLARLERETDIWVATADAHGVPCLVPLWFVWHEESFWLCTRGTNPTGRNLRDGGQTRLALGHTRDVVLVDGEVRAFSAGQVPVAAAEAFTAKTGWDPRTDSPAYAFYQVRPVAVQAWHEERELRGRHLMRDGAWIV</sequence>
<reference evidence="4" key="1">
    <citation type="submission" date="2023-07" db="EMBL/GenBank/DDBJ databases">
        <title>Whole genome shotgun sequence of Streptomyces achromogenes subsp. rubradiris NBRC 14000.</title>
        <authorList>
            <person name="Komaki H."/>
            <person name="Tamura T."/>
        </authorList>
    </citation>
    <scope>NUCLEOTIDE SEQUENCE [LARGE SCALE GENOMIC DNA]</scope>
    <source>
        <strain evidence="4">NBRC 14000</strain>
    </source>
</reference>
<evidence type="ECO:0000313" key="4">
    <source>
        <dbReference type="Proteomes" id="UP000646738"/>
    </source>
</evidence>
<evidence type="ECO:0000256" key="1">
    <source>
        <dbReference type="SAM" id="MobiDB-lite"/>
    </source>
</evidence>
<gene>
    <name evidence="3" type="ORF">Srubr_03220</name>
</gene>
<organism evidence="3 4">
    <name type="scientific">Streptomyces rubradiris</name>
    <name type="common">Streptomyces achromogenes subsp. rubradiris</name>
    <dbReference type="NCBI Taxonomy" id="285531"/>
    <lineage>
        <taxon>Bacteria</taxon>
        <taxon>Bacillati</taxon>
        <taxon>Actinomycetota</taxon>
        <taxon>Actinomycetes</taxon>
        <taxon>Kitasatosporales</taxon>
        <taxon>Streptomycetaceae</taxon>
        <taxon>Streptomyces</taxon>
    </lineage>
</organism>
<dbReference type="InterPro" id="IPR012349">
    <property type="entry name" value="Split_barrel_FMN-bd"/>
</dbReference>
<keyword evidence="4" id="KW-1185">Reference proteome</keyword>
<protein>
    <recommendedName>
        <fullName evidence="2">Pyridoxamine 5'-phosphate oxidase N-terminal domain-containing protein</fullName>
    </recommendedName>
</protein>
<evidence type="ECO:0000313" key="3">
    <source>
        <dbReference type="EMBL" id="GHI50476.1"/>
    </source>
</evidence>
<dbReference type="Proteomes" id="UP000646738">
    <property type="component" value="Unassembled WGS sequence"/>
</dbReference>
<dbReference type="Pfam" id="PF01243">
    <property type="entry name" value="PNPOx_N"/>
    <property type="match status" value="1"/>
</dbReference>